<proteinExistence type="predicted"/>
<dbReference type="EnsemblMetazoa" id="MESCA003279-RA">
    <property type="protein sequence ID" value="MESCA003279-PA"/>
    <property type="gene ID" value="MESCA003279"/>
</dbReference>
<accession>T1GIJ9</accession>
<dbReference type="EMBL" id="CAQQ02198875">
    <property type="status" value="NOT_ANNOTATED_CDS"/>
    <property type="molecule type" value="Genomic_DNA"/>
</dbReference>
<dbReference type="EMBL" id="CAQQ02198876">
    <property type="status" value="NOT_ANNOTATED_CDS"/>
    <property type="molecule type" value="Genomic_DNA"/>
</dbReference>
<sequence>NTEDTPEGTTLDAETTYTETTTLLPGQSSFSNEVDILIDSNFFEMFESDDLRSSFSCSEGFVCSSETTEVCVRKEEGECSSRCSAECPTNSTTITTKCTYFDGTDIFELLNSKVGKENICRGTI</sequence>
<dbReference type="Proteomes" id="UP000015102">
    <property type="component" value="Unassembled WGS sequence"/>
</dbReference>
<reference evidence="2" key="1">
    <citation type="submission" date="2013-02" db="EMBL/GenBank/DDBJ databases">
        <authorList>
            <person name="Hughes D."/>
        </authorList>
    </citation>
    <scope>NUCLEOTIDE SEQUENCE</scope>
    <source>
        <strain>Durham</strain>
        <strain evidence="2">NC isolate 2 -- Noor lab</strain>
    </source>
</reference>
<reference evidence="1" key="2">
    <citation type="submission" date="2015-06" db="UniProtKB">
        <authorList>
            <consortium name="EnsemblMetazoa"/>
        </authorList>
    </citation>
    <scope>IDENTIFICATION</scope>
</reference>
<evidence type="ECO:0000313" key="2">
    <source>
        <dbReference type="Proteomes" id="UP000015102"/>
    </source>
</evidence>
<dbReference type="AlphaFoldDB" id="T1GIJ9"/>
<protein>
    <submittedName>
        <fullName evidence="1">Uncharacterized protein</fullName>
    </submittedName>
</protein>
<keyword evidence="2" id="KW-1185">Reference proteome</keyword>
<name>T1GIJ9_MEGSC</name>
<organism evidence="1 2">
    <name type="scientific">Megaselia scalaris</name>
    <name type="common">Humpbacked fly</name>
    <name type="synonym">Phora scalaris</name>
    <dbReference type="NCBI Taxonomy" id="36166"/>
    <lineage>
        <taxon>Eukaryota</taxon>
        <taxon>Metazoa</taxon>
        <taxon>Ecdysozoa</taxon>
        <taxon>Arthropoda</taxon>
        <taxon>Hexapoda</taxon>
        <taxon>Insecta</taxon>
        <taxon>Pterygota</taxon>
        <taxon>Neoptera</taxon>
        <taxon>Endopterygota</taxon>
        <taxon>Diptera</taxon>
        <taxon>Brachycera</taxon>
        <taxon>Muscomorpha</taxon>
        <taxon>Platypezoidea</taxon>
        <taxon>Phoridae</taxon>
        <taxon>Megaseliini</taxon>
        <taxon>Megaselia</taxon>
    </lineage>
</organism>
<evidence type="ECO:0000313" key="1">
    <source>
        <dbReference type="EnsemblMetazoa" id="MESCA003279-PA"/>
    </source>
</evidence>
<dbReference type="HOGENOM" id="CLU_2009660_0_0_1"/>